<gene>
    <name evidence="1" type="ORF">GHK62_10175</name>
</gene>
<evidence type="ECO:0000313" key="2">
    <source>
        <dbReference type="Proteomes" id="UP000439983"/>
    </source>
</evidence>
<dbReference type="AlphaFoldDB" id="A0A6N7LBX4"/>
<comment type="caution">
    <text evidence="1">The sequence shown here is derived from an EMBL/GenBank/DDBJ whole genome shotgun (WGS) entry which is preliminary data.</text>
</comment>
<proteinExistence type="predicted"/>
<protein>
    <submittedName>
        <fullName evidence="1">Uncharacterized protein</fullName>
    </submittedName>
</protein>
<dbReference type="EMBL" id="WITC01000036">
    <property type="protein sequence ID" value="MQX15116.1"/>
    <property type="molecule type" value="Genomic_DNA"/>
</dbReference>
<keyword evidence="2" id="KW-1185">Reference proteome</keyword>
<dbReference type="OrthoDB" id="8421784at2"/>
<name>A0A6N7LBX4_SINTE</name>
<accession>A0A6N7LBX4</accession>
<evidence type="ECO:0000313" key="1">
    <source>
        <dbReference type="EMBL" id="MQX15116.1"/>
    </source>
</evidence>
<sequence length="65" mass="7697">MLRRDSGRKTAAHFFLELLFEATQFRTENRCALFLELLFEATQFRTENRCALFLELLRNSASRVP</sequence>
<organism evidence="1 2">
    <name type="scientific">Sinorhizobium terangae</name>
    <dbReference type="NCBI Taxonomy" id="110322"/>
    <lineage>
        <taxon>Bacteria</taxon>
        <taxon>Pseudomonadati</taxon>
        <taxon>Pseudomonadota</taxon>
        <taxon>Alphaproteobacteria</taxon>
        <taxon>Hyphomicrobiales</taxon>
        <taxon>Rhizobiaceae</taxon>
        <taxon>Sinorhizobium/Ensifer group</taxon>
        <taxon>Sinorhizobium</taxon>
    </lineage>
</organism>
<dbReference type="Proteomes" id="UP000439983">
    <property type="component" value="Unassembled WGS sequence"/>
</dbReference>
<reference evidence="1 2" key="1">
    <citation type="journal article" date="2013" name="Genome Biol.">
        <title>Comparative genomics of the core and accessory genomes of 48 Sinorhizobium strains comprising five genospecies.</title>
        <authorList>
            <person name="Sugawara M."/>
            <person name="Epstein B."/>
            <person name="Badgley B.D."/>
            <person name="Unno T."/>
            <person name="Xu L."/>
            <person name="Reese J."/>
            <person name="Gyaneshwar P."/>
            <person name="Denny R."/>
            <person name="Mudge J."/>
            <person name="Bharti A.K."/>
            <person name="Farmer A.D."/>
            <person name="May G.D."/>
            <person name="Woodward J.E."/>
            <person name="Medigue C."/>
            <person name="Vallenet D."/>
            <person name="Lajus A."/>
            <person name="Rouy Z."/>
            <person name="Martinez-Vaz B."/>
            <person name="Tiffin P."/>
            <person name="Young N.D."/>
            <person name="Sadowsky M.J."/>
        </authorList>
    </citation>
    <scope>NUCLEOTIDE SEQUENCE [LARGE SCALE GENOMIC DNA]</scope>
    <source>
        <strain evidence="1 2">USDA4894</strain>
    </source>
</reference>